<feature type="transmembrane region" description="Helical" evidence="6">
    <location>
        <begin position="91"/>
        <end position="110"/>
    </location>
</feature>
<name>A0A1V0D7F0_9ACTN</name>
<evidence type="ECO:0000313" key="7">
    <source>
        <dbReference type="EMBL" id="ARA90605.1"/>
    </source>
</evidence>
<evidence type="ECO:0000256" key="5">
    <source>
        <dbReference type="ARBA" id="ARBA00023136"/>
    </source>
</evidence>
<feature type="transmembrane region" description="Helical" evidence="6">
    <location>
        <begin position="116"/>
        <end position="135"/>
    </location>
</feature>
<evidence type="ECO:0000256" key="2">
    <source>
        <dbReference type="ARBA" id="ARBA00022475"/>
    </source>
</evidence>
<dbReference type="InterPro" id="IPR011701">
    <property type="entry name" value="MFS"/>
</dbReference>
<dbReference type="PANTHER" id="PTHR23513:SF6">
    <property type="entry name" value="MAJOR FACILITATOR SUPERFAMILY ASSOCIATED DOMAIN-CONTAINING PROTEIN"/>
    <property type="match status" value="1"/>
</dbReference>
<dbReference type="InterPro" id="IPR036259">
    <property type="entry name" value="MFS_trans_sf"/>
</dbReference>
<accession>A0A1V0D7F0</accession>
<keyword evidence="2" id="KW-1003">Cell membrane</keyword>
<dbReference type="Gene3D" id="1.20.1250.20">
    <property type="entry name" value="MFS general substrate transporter like domains"/>
    <property type="match status" value="1"/>
</dbReference>
<feature type="transmembrane region" description="Helical" evidence="6">
    <location>
        <begin position="186"/>
        <end position="208"/>
    </location>
</feature>
<evidence type="ECO:0000256" key="4">
    <source>
        <dbReference type="ARBA" id="ARBA00022989"/>
    </source>
</evidence>
<dbReference type="PANTHER" id="PTHR23513">
    <property type="entry name" value="INTEGRAL MEMBRANE EFFLUX PROTEIN-RELATED"/>
    <property type="match status" value="1"/>
</dbReference>
<reference evidence="7" key="1">
    <citation type="submission" date="2016-11" db="EMBL/GenBank/DDBJ databases">
        <authorList>
            <person name="Jaros S."/>
            <person name="Januszkiewicz K."/>
            <person name="Wedrychowicz H."/>
        </authorList>
    </citation>
    <scope>NUCLEOTIDE SEQUENCE</scope>
    <source>
        <strain evidence="7">S91</strain>
    </source>
</reference>
<proteinExistence type="predicted"/>
<sequence>MGHASVRTRSRSEIWQGFEATERREVGTVIVSTLQSQSTSALLLLLLSLLALRVTGSPASAPLVVAVGALPALLLVRAVRFVNQLVDHRWVMLLSDAGALVVAVTLWQLVRAGGVHAWQIYAGMFLFAAFGAFYLPAMRGWVAGQTTGLEQLTWLNAMLAVATQAAVVVGWALGGVLASSIGIEGSLGLCALSYAVGLVLQFVVFVVINGASFRKPAGAPGTGASGTVEPHAAAADRASATTGVWRDVFSPRRLGLFTAALLLMELTHTLGFSMFVPLLTGGAADRSWIAGTANACFALAAMISGVLVSGGALGQWTRARAPQVVLVGFCVQIVFGLSVAHPVWAIGLYAVVGLLSGGDAALQSEVQDRWRPAGSSQAFAVFGAVQGPAQLVGSLAVAALLTCLSVGTVYLGTVVVLGLGSGLVLMLARSRAEAPPPRVEAPV</sequence>
<dbReference type="SUPFAM" id="SSF103473">
    <property type="entry name" value="MFS general substrate transporter"/>
    <property type="match status" value="1"/>
</dbReference>
<keyword evidence="3 6" id="KW-0812">Transmembrane</keyword>
<feature type="transmembrane region" description="Helical" evidence="6">
    <location>
        <begin position="288"/>
        <end position="309"/>
    </location>
</feature>
<feature type="transmembrane region" description="Helical" evidence="6">
    <location>
        <begin position="254"/>
        <end position="276"/>
    </location>
</feature>
<dbReference type="AlphaFoldDB" id="A0A1V0D7F0"/>
<evidence type="ECO:0008006" key="8">
    <source>
        <dbReference type="Google" id="ProtNLM"/>
    </source>
</evidence>
<dbReference type="EMBL" id="KY089035">
    <property type="protein sequence ID" value="ARA90605.1"/>
    <property type="molecule type" value="Genomic_DNA"/>
</dbReference>
<protein>
    <recommendedName>
        <fullName evidence="8">MFS transporter</fullName>
    </recommendedName>
</protein>
<evidence type="ECO:0000256" key="6">
    <source>
        <dbReference type="SAM" id="Phobius"/>
    </source>
</evidence>
<feature type="transmembrane region" description="Helical" evidence="6">
    <location>
        <begin position="61"/>
        <end position="79"/>
    </location>
</feature>
<feature type="transmembrane region" description="Helical" evidence="6">
    <location>
        <begin position="321"/>
        <end position="340"/>
    </location>
</feature>
<dbReference type="Pfam" id="PF07690">
    <property type="entry name" value="MFS_1"/>
    <property type="match status" value="1"/>
</dbReference>
<keyword evidence="5 6" id="KW-0472">Membrane</keyword>
<feature type="transmembrane region" description="Helical" evidence="6">
    <location>
        <begin position="378"/>
        <end position="401"/>
    </location>
</feature>
<dbReference type="GO" id="GO:0005886">
    <property type="term" value="C:plasma membrane"/>
    <property type="evidence" value="ECO:0007669"/>
    <property type="project" value="UniProtKB-SubCell"/>
</dbReference>
<feature type="transmembrane region" description="Helical" evidence="6">
    <location>
        <begin position="407"/>
        <end position="428"/>
    </location>
</feature>
<organism evidence="7">
    <name type="scientific">Streptomyces ahygroscopicus subsp. wuzhouensis</name>
    <dbReference type="NCBI Taxonomy" id="387850"/>
    <lineage>
        <taxon>Bacteria</taxon>
        <taxon>Bacillati</taxon>
        <taxon>Actinomycetota</taxon>
        <taxon>Actinomycetes</taxon>
        <taxon>Kitasatosporales</taxon>
        <taxon>Streptomycetaceae</taxon>
        <taxon>Streptomyces</taxon>
    </lineage>
</organism>
<comment type="subcellular location">
    <subcellularLocation>
        <location evidence="1">Cell membrane</location>
        <topology evidence="1">Multi-pass membrane protein</topology>
    </subcellularLocation>
</comment>
<feature type="transmembrane region" description="Helical" evidence="6">
    <location>
        <begin position="155"/>
        <end position="174"/>
    </location>
</feature>
<evidence type="ECO:0000256" key="3">
    <source>
        <dbReference type="ARBA" id="ARBA00022692"/>
    </source>
</evidence>
<dbReference type="GO" id="GO:0022857">
    <property type="term" value="F:transmembrane transporter activity"/>
    <property type="evidence" value="ECO:0007669"/>
    <property type="project" value="InterPro"/>
</dbReference>
<keyword evidence="4 6" id="KW-1133">Transmembrane helix</keyword>
<evidence type="ECO:0000256" key="1">
    <source>
        <dbReference type="ARBA" id="ARBA00004651"/>
    </source>
</evidence>
<gene>
    <name evidence="7" type="primary">ggtB</name>
</gene>